<evidence type="ECO:0000313" key="2">
    <source>
        <dbReference type="Proteomes" id="UP000003240"/>
    </source>
</evidence>
<comment type="caution">
    <text evidence="1">The sequence shown here is derived from an EMBL/GenBank/DDBJ whole genome shotgun (WGS) entry which is preliminary data.</text>
</comment>
<protein>
    <submittedName>
        <fullName evidence="1">Uncharacterized protein</fullName>
    </submittedName>
</protein>
<accession>F7NEI3</accession>
<dbReference type="STRING" id="1009370.ALO_02231"/>
<keyword evidence="2" id="KW-1185">Reference proteome</keyword>
<sequence length="146" mass="15905">MKNADAEKLLAKIYGPLTMAAGCEEDPLRVKTFLEAELLIIEGCRIAFLVNGVLYTEYSPDVAGAVDVGLSFDDDKLRAARRILEDAGLCEHESLTFCEGVINDLTARFERTAETIPGVHVKQKETALPFPQSLKGSSQKGGVRYG</sequence>
<reference evidence="1 2" key="1">
    <citation type="journal article" date="2011" name="EMBO J.">
        <title>Structural diversity of bacterial flagellar motors.</title>
        <authorList>
            <person name="Chen S."/>
            <person name="Beeby M."/>
            <person name="Murphy G.E."/>
            <person name="Leadbetter J.R."/>
            <person name="Hendrixson D.R."/>
            <person name="Briegel A."/>
            <person name="Li Z."/>
            <person name="Shi J."/>
            <person name="Tocheva E.I."/>
            <person name="Muller A."/>
            <person name="Dobro M.J."/>
            <person name="Jensen G.J."/>
        </authorList>
    </citation>
    <scope>NUCLEOTIDE SEQUENCE [LARGE SCALE GENOMIC DNA]</scope>
    <source>
        <strain evidence="1 2">DSM 6540</strain>
    </source>
</reference>
<evidence type="ECO:0000313" key="1">
    <source>
        <dbReference type="EMBL" id="EGO65394.1"/>
    </source>
</evidence>
<organism evidence="1 2">
    <name type="scientific">Acetonema longum DSM 6540</name>
    <dbReference type="NCBI Taxonomy" id="1009370"/>
    <lineage>
        <taxon>Bacteria</taxon>
        <taxon>Bacillati</taxon>
        <taxon>Bacillota</taxon>
        <taxon>Negativicutes</taxon>
        <taxon>Acetonemataceae</taxon>
        <taxon>Acetonema</taxon>
    </lineage>
</organism>
<dbReference type="PROSITE" id="PS51257">
    <property type="entry name" value="PROKAR_LIPOPROTEIN"/>
    <property type="match status" value="1"/>
</dbReference>
<name>F7NEI3_9FIRM</name>
<dbReference type="EMBL" id="AFGF01000017">
    <property type="protein sequence ID" value="EGO65394.1"/>
    <property type="molecule type" value="Genomic_DNA"/>
</dbReference>
<dbReference type="RefSeq" id="WP_004092372.1">
    <property type="nucleotide sequence ID" value="NZ_AFGF01000017.1"/>
</dbReference>
<proteinExistence type="predicted"/>
<dbReference type="Proteomes" id="UP000003240">
    <property type="component" value="Unassembled WGS sequence"/>
</dbReference>
<gene>
    <name evidence="1" type="ORF">ALO_02231</name>
</gene>
<dbReference type="AlphaFoldDB" id="F7NEI3"/>